<dbReference type="GO" id="GO:0008422">
    <property type="term" value="F:beta-glucosidase activity"/>
    <property type="evidence" value="ECO:0007669"/>
    <property type="project" value="UniProtKB-ARBA"/>
</dbReference>
<keyword evidence="6" id="KW-0326">Glycosidase</keyword>
<dbReference type="PROSITE" id="PS00775">
    <property type="entry name" value="GLYCOSYL_HYDROL_F3"/>
    <property type="match status" value="1"/>
</dbReference>
<evidence type="ECO:0000256" key="6">
    <source>
        <dbReference type="RuleBase" id="RU361161"/>
    </source>
</evidence>
<reference evidence="8 9" key="1">
    <citation type="submission" date="2019-01" db="EMBL/GenBank/DDBJ databases">
        <authorList>
            <person name="Li J."/>
        </authorList>
    </citation>
    <scope>NUCLEOTIDE SEQUENCE [LARGE SCALE GENOMIC DNA]</scope>
    <source>
        <strain evidence="8 9">CCUG 35506</strain>
    </source>
</reference>
<dbReference type="PANTHER" id="PTHR42715">
    <property type="entry name" value="BETA-GLUCOSIDASE"/>
    <property type="match status" value="1"/>
</dbReference>
<comment type="function">
    <text evidence="4">Catalyzes the hydrolysis of a non-reducing terminal alpha-L-arabinopyranosidic linkage in ginsenoside Rb2 (alpha-L-arabinopyranosyl-(1-&gt;6)-alpha-D-glucopyranosyl) to release alpha-D-glucopyranosyl (Rd). It is not able to hydrolyze alpha-L-arabinofuranosyl-(1-&gt;6)-alpha-D-glucopyranosyl (Rc).</text>
</comment>
<dbReference type="Gene3D" id="2.60.40.10">
    <property type="entry name" value="Immunoglobulins"/>
    <property type="match status" value="1"/>
</dbReference>
<dbReference type="Gene3D" id="3.20.20.300">
    <property type="entry name" value="Glycoside hydrolase, family 3, N-terminal domain"/>
    <property type="match status" value="1"/>
</dbReference>
<dbReference type="Pfam" id="PF01915">
    <property type="entry name" value="Glyco_hydro_3_C"/>
    <property type="match status" value="1"/>
</dbReference>
<evidence type="ECO:0000259" key="7">
    <source>
        <dbReference type="SMART" id="SM01217"/>
    </source>
</evidence>
<dbReference type="Proteomes" id="UP000292935">
    <property type="component" value="Unassembled WGS sequence"/>
</dbReference>
<evidence type="ECO:0000313" key="9">
    <source>
        <dbReference type="Proteomes" id="UP000292935"/>
    </source>
</evidence>
<dbReference type="Pfam" id="PF14310">
    <property type="entry name" value="Fn3-like"/>
    <property type="match status" value="1"/>
</dbReference>
<keyword evidence="2 6" id="KW-0378">Hydrolase</keyword>
<gene>
    <name evidence="8" type="ORF">ESP57_09395</name>
</gene>
<dbReference type="OrthoDB" id="3187421at2"/>
<comment type="similarity">
    <text evidence="1 6">Belongs to the glycosyl hydrolase 3 family.</text>
</comment>
<dbReference type="GO" id="GO:0005975">
    <property type="term" value="P:carbohydrate metabolic process"/>
    <property type="evidence" value="ECO:0007669"/>
    <property type="project" value="InterPro"/>
</dbReference>
<dbReference type="FunFam" id="2.60.40.10:FF:000495">
    <property type="entry name" value="Periplasmic beta-glucosidase"/>
    <property type="match status" value="1"/>
</dbReference>
<dbReference type="SMART" id="SM01217">
    <property type="entry name" value="Fn3_like"/>
    <property type="match status" value="1"/>
</dbReference>
<evidence type="ECO:0000256" key="3">
    <source>
        <dbReference type="ARBA" id="ARBA00023277"/>
    </source>
</evidence>
<dbReference type="EMBL" id="SDPO01000002">
    <property type="protein sequence ID" value="RXZ49145.1"/>
    <property type="molecule type" value="Genomic_DNA"/>
</dbReference>
<evidence type="ECO:0000256" key="5">
    <source>
        <dbReference type="ARBA" id="ARBA00074219"/>
    </source>
</evidence>
<proteinExistence type="inferred from homology"/>
<accession>A0A4Q2JLU8</accession>
<dbReference type="PRINTS" id="PR00133">
    <property type="entry name" value="GLHYDRLASE3"/>
</dbReference>
<comment type="caution">
    <text evidence="8">The sequence shown here is derived from an EMBL/GenBank/DDBJ whole genome shotgun (WGS) entry which is preliminary data.</text>
</comment>
<dbReference type="PANTHER" id="PTHR42715:SF10">
    <property type="entry name" value="BETA-GLUCOSIDASE"/>
    <property type="match status" value="1"/>
</dbReference>
<dbReference type="SUPFAM" id="SSF51445">
    <property type="entry name" value="(Trans)glycosidases"/>
    <property type="match status" value="1"/>
</dbReference>
<feature type="domain" description="Fibronectin type III-like" evidence="7">
    <location>
        <begin position="599"/>
        <end position="669"/>
    </location>
</feature>
<keyword evidence="3" id="KW-0119">Carbohydrate metabolism</keyword>
<dbReference type="InterPro" id="IPR019800">
    <property type="entry name" value="Glyco_hydro_3_AS"/>
</dbReference>
<dbReference type="InterPro" id="IPR050288">
    <property type="entry name" value="Cellulose_deg_GH3"/>
</dbReference>
<dbReference type="InterPro" id="IPR002772">
    <property type="entry name" value="Glyco_hydro_3_C"/>
</dbReference>
<dbReference type="Pfam" id="PF00933">
    <property type="entry name" value="Glyco_hydro_3"/>
    <property type="match status" value="1"/>
</dbReference>
<dbReference type="InterPro" id="IPR036962">
    <property type="entry name" value="Glyco_hydro_3_N_sf"/>
</dbReference>
<evidence type="ECO:0000256" key="4">
    <source>
        <dbReference type="ARBA" id="ARBA00058905"/>
    </source>
</evidence>
<dbReference type="AlphaFoldDB" id="A0A4Q2JLU8"/>
<evidence type="ECO:0000256" key="2">
    <source>
        <dbReference type="ARBA" id="ARBA00022801"/>
    </source>
</evidence>
<dbReference type="RefSeq" id="WP_129231335.1">
    <property type="nucleotide sequence ID" value="NZ_SDPO01000002.1"/>
</dbReference>
<evidence type="ECO:0000256" key="1">
    <source>
        <dbReference type="ARBA" id="ARBA00005336"/>
    </source>
</evidence>
<dbReference type="Gene3D" id="3.40.50.1700">
    <property type="entry name" value="Glycoside hydrolase family 3 C-terminal domain"/>
    <property type="match status" value="1"/>
</dbReference>
<dbReference type="InterPro" id="IPR013783">
    <property type="entry name" value="Ig-like_fold"/>
</dbReference>
<dbReference type="InterPro" id="IPR001764">
    <property type="entry name" value="Glyco_hydro_3_N"/>
</dbReference>
<dbReference type="InterPro" id="IPR017853">
    <property type="entry name" value="GH"/>
</dbReference>
<dbReference type="SUPFAM" id="SSF52279">
    <property type="entry name" value="Beta-D-glucan exohydrolase, C-terminal domain"/>
    <property type="match status" value="1"/>
</dbReference>
<evidence type="ECO:0000313" key="8">
    <source>
        <dbReference type="EMBL" id="RXZ49145.1"/>
    </source>
</evidence>
<organism evidence="8 9">
    <name type="scientific">Agromyces fucosus</name>
    <dbReference type="NCBI Taxonomy" id="41985"/>
    <lineage>
        <taxon>Bacteria</taxon>
        <taxon>Bacillati</taxon>
        <taxon>Actinomycetota</taxon>
        <taxon>Actinomycetes</taxon>
        <taxon>Micrococcales</taxon>
        <taxon>Microbacteriaceae</taxon>
        <taxon>Agromyces</taxon>
    </lineage>
</organism>
<sequence>MTDTLNTTGTALGLDAPAADIVAELTLEEKASLTSGASFWTTQGIERAGIPAIVLTDGPHGVRLQKGSADHLGIGDSVPATCFPPAVALGSTFDPELLERVGTALGEEARAEGVGVLLGPGVNIKRSPLCGRNFEYLSEDPIVSGVLGAALVNGLQSQGVGGSLKHFAANNQEHERMSSSSDVDPRPLREIYLRGFQRVVEDAQPWTVMCSYNRLNGVYTSEDPWLLNTVLRDDWGFEGLVVSDWGAVNDRVVGLPAGLDLEMPSSDGRSAAALLAAVADGSLDESALDLGARRVVELVQKAVAGARSSAGSVDAAYDVDAHHALAREAAGRGAVLLKNDDAILPLDAATSVAVIGAFAEKPRYQGAGSSLINPTKLDNALDAITEYAGQANVAFAAGFTTDGSDGAALVAPAVELASSKDVVVLFLGLPGSYESEGFDRDDLHLPAEQLALLEAVVAANPRTVVVLANGGVVELPFADDVPAILEGWLGGQAGGSAIADVLYGAVNPSGRLAETIPLKLSDTPAYLNFPGDFGHVRYGEGLFVGYRWYDARDAEVRYPFGHGLSYTTFGYSDLSVAADASGITVRVTVTNTGDRAGREVVQVYTGLAASGVQRAPREIKAFANVALEAGESRQVEIAVRGEDLAYWDIRVDRWIVEPGAYSVEVGASSRDIRLSAVVEVEGEQVRIPLSLESSIAELAADPIAGPIVMQAMGSFASGMADTDIFDEGGLDKMMASFPIGKLAGFPGVPVTPEQIQQLIDLSNSQQA</sequence>
<protein>
    <recommendedName>
        <fullName evidence="5">Exo-alpha-(1-&gt;6)-L-arabinopyranosidase</fullName>
    </recommendedName>
</protein>
<dbReference type="InterPro" id="IPR026891">
    <property type="entry name" value="Fn3-like"/>
</dbReference>
<keyword evidence="9" id="KW-1185">Reference proteome</keyword>
<dbReference type="InterPro" id="IPR036881">
    <property type="entry name" value="Glyco_hydro_3_C_sf"/>
</dbReference>
<name>A0A4Q2JLU8_9MICO</name>